<evidence type="ECO:0000313" key="4">
    <source>
        <dbReference type="EMBL" id="KAJ4953704.1"/>
    </source>
</evidence>
<comment type="similarity">
    <text evidence="1">Belongs to the AB hydrolase superfamily.</text>
</comment>
<evidence type="ECO:0000256" key="2">
    <source>
        <dbReference type="ARBA" id="ARBA00022801"/>
    </source>
</evidence>
<dbReference type="FunFam" id="3.40.50.1820:FF:000042">
    <property type="entry name" value="probable strigolactone esterase DAD2"/>
    <property type="match status" value="1"/>
</dbReference>
<evidence type="ECO:0000256" key="1">
    <source>
        <dbReference type="ARBA" id="ARBA00008645"/>
    </source>
</evidence>
<dbReference type="InterPro" id="IPR029058">
    <property type="entry name" value="AB_hydrolase_fold"/>
</dbReference>
<dbReference type="EMBL" id="JAMYWD010000012">
    <property type="protein sequence ID" value="KAJ4953704.1"/>
    <property type="molecule type" value="Genomic_DNA"/>
</dbReference>
<dbReference type="GO" id="GO:0016787">
    <property type="term" value="F:hydrolase activity"/>
    <property type="evidence" value="ECO:0007669"/>
    <property type="project" value="UniProtKB-KW"/>
</dbReference>
<evidence type="ECO:0000259" key="3">
    <source>
        <dbReference type="Pfam" id="PF00561"/>
    </source>
</evidence>
<reference evidence="4" key="1">
    <citation type="journal article" date="2023" name="Plant J.">
        <title>The genome of the king protea, Protea cynaroides.</title>
        <authorList>
            <person name="Chang J."/>
            <person name="Duong T.A."/>
            <person name="Schoeman C."/>
            <person name="Ma X."/>
            <person name="Roodt D."/>
            <person name="Barker N."/>
            <person name="Li Z."/>
            <person name="Van de Peer Y."/>
            <person name="Mizrachi E."/>
        </authorList>
    </citation>
    <scope>NUCLEOTIDE SEQUENCE</scope>
    <source>
        <tissue evidence="4">Young leaves</tissue>
    </source>
</reference>
<dbReference type="AlphaFoldDB" id="A0A9Q0JUZ0"/>
<proteinExistence type="inferred from homology"/>
<dbReference type="Proteomes" id="UP001141806">
    <property type="component" value="Unassembled WGS sequence"/>
</dbReference>
<sequence>MVIMEKNLSTSMNAKIIGSGKESVVLAHGYGTDQSVWEKILPHLAQNYRVLVFDWCFSGSVNDLSLFDPDKYSSLEAFADDLSALMDEMNLTSSVFIGHSMSGMVGCFSSIKRPDLFKKLILLGPSPRYLNAEDYEGGFEKAEVEQMFSNIASNFYAWAPGFAGLVVDARDTLSVDKFGKLLGRMRPEVALSLAKTIFCCDYRDVLEKVQVPCTVVQTSNDIVVPISVGYYMQKKIKGKTTVEIIEADGHFPQLTAHQLLLDVLDRVLGFGF</sequence>
<dbReference type="SUPFAM" id="SSF53474">
    <property type="entry name" value="alpha/beta-Hydrolases"/>
    <property type="match status" value="1"/>
</dbReference>
<feature type="domain" description="AB hydrolase-1" evidence="3">
    <location>
        <begin position="24"/>
        <end position="255"/>
    </location>
</feature>
<accession>A0A9Q0JUZ0</accession>
<comment type="caution">
    <text evidence="4">The sequence shown here is derived from an EMBL/GenBank/DDBJ whole genome shotgun (WGS) entry which is preliminary data.</text>
</comment>
<dbReference type="Gene3D" id="3.40.50.1820">
    <property type="entry name" value="alpha/beta hydrolase"/>
    <property type="match status" value="1"/>
</dbReference>
<protein>
    <recommendedName>
        <fullName evidence="3">AB hydrolase-1 domain-containing protein</fullName>
    </recommendedName>
</protein>
<dbReference type="PANTHER" id="PTHR43039">
    <property type="entry name" value="ESTERASE-RELATED"/>
    <property type="match status" value="1"/>
</dbReference>
<dbReference type="InterPro" id="IPR000073">
    <property type="entry name" value="AB_hydrolase_1"/>
</dbReference>
<evidence type="ECO:0000313" key="5">
    <source>
        <dbReference type="Proteomes" id="UP001141806"/>
    </source>
</evidence>
<name>A0A9Q0JUZ0_9MAGN</name>
<keyword evidence="5" id="KW-1185">Reference proteome</keyword>
<dbReference type="OrthoDB" id="408373at2759"/>
<gene>
    <name evidence="4" type="ORF">NE237_030536</name>
</gene>
<keyword evidence="2" id="KW-0378">Hydrolase</keyword>
<dbReference type="Pfam" id="PF00561">
    <property type="entry name" value="Abhydrolase_1"/>
    <property type="match status" value="1"/>
</dbReference>
<organism evidence="4 5">
    <name type="scientific">Protea cynaroides</name>
    <dbReference type="NCBI Taxonomy" id="273540"/>
    <lineage>
        <taxon>Eukaryota</taxon>
        <taxon>Viridiplantae</taxon>
        <taxon>Streptophyta</taxon>
        <taxon>Embryophyta</taxon>
        <taxon>Tracheophyta</taxon>
        <taxon>Spermatophyta</taxon>
        <taxon>Magnoliopsida</taxon>
        <taxon>Proteales</taxon>
        <taxon>Proteaceae</taxon>
        <taxon>Protea</taxon>
    </lineage>
</organism>